<reference evidence="5 6" key="1">
    <citation type="submission" date="2016-10" db="EMBL/GenBank/DDBJ databases">
        <title>Draft genome sequences of four alkaliphilic bacteria belonging to the Anaerobacillus genus.</title>
        <authorList>
            <person name="Bassil N.M."/>
            <person name="Lloyd J.R."/>
        </authorList>
    </citation>
    <scope>NUCLEOTIDE SEQUENCE [LARGE SCALE GENOMIC DNA]</scope>
    <source>
        <strain evidence="5 6">DSM 22531</strain>
    </source>
</reference>
<dbReference type="CDD" id="cd11715">
    <property type="entry name" value="THUMP_AdoMetMT"/>
    <property type="match status" value="1"/>
</dbReference>
<dbReference type="GO" id="GO:0008990">
    <property type="term" value="F:rRNA (guanine-N2-)-methyltransferase activity"/>
    <property type="evidence" value="ECO:0007669"/>
    <property type="project" value="TreeGrafter"/>
</dbReference>
<dbReference type="EMBL" id="MLQS01000016">
    <property type="protein sequence ID" value="OIJ20081.1"/>
    <property type="molecule type" value="Genomic_DNA"/>
</dbReference>
<dbReference type="Proteomes" id="UP000180057">
    <property type="component" value="Unassembled WGS sequence"/>
</dbReference>
<dbReference type="InterPro" id="IPR000241">
    <property type="entry name" value="RlmKL-like_Mtase"/>
</dbReference>
<evidence type="ECO:0000256" key="3">
    <source>
        <dbReference type="PROSITE-ProRule" id="PRU00529"/>
    </source>
</evidence>
<keyword evidence="2 5" id="KW-0808">Transferase</keyword>
<evidence type="ECO:0000256" key="1">
    <source>
        <dbReference type="ARBA" id="ARBA00022603"/>
    </source>
</evidence>
<dbReference type="SMART" id="SM00981">
    <property type="entry name" value="THUMP"/>
    <property type="match status" value="1"/>
</dbReference>
<keyword evidence="3" id="KW-0694">RNA-binding</keyword>
<dbReference type="AlphaFoldDB" id="A0A1S2M5X7"/>
<dbReference type="OrthoDB" id="9809404at2"/>
<gene>
    <name evidence="5" type="ORF">BKP45_10435</name>
</gene>
<dbReference type="Gene3D" id="3.30.2130.30">
    <property type="match status" value="1"/>
</dbReference>
<sequence>MGKVKLIATAAMGLEALVAREVKDLGYENVKVDNGKIIFEADEKAICRTNLWLRTADRVKLVVGEFKATTFDELFEKTKALPWGNFIPENGEFPVIGKSVKSTLFSVSDCQAIVKKAVVESLKKTYKRAWFDEDGPLFRIEVALLKDIATITIDTSGSGLHKRGYRYLHSEAPLKETMAAAMIMLTNWHPDRPFADPFCGSGTLAIEAAMIGQNIAPGFNRDFASQKWEWVGKANWDQAMEEVEDLAKYDQPLQIFGSDIDHKMVELSINNAQEAGFGDLLHFKQMQVKDFTTKLEYGCIVGNPPYGERIGEIKEVEQMYRDMGKAFEKLDTWSVYMLTSNEGFEELYGKKASKKRKLYNGNIKTDYYQYFGPRPPRNN</sequence>
<dbReference type="STRING" id="472963.BKP45_10435"/>
<comment type="caution">
    <text evidence="5">The sequence shown here is derived from an EMBL/GenBank/DDBJ whole genome shotgun (WGS) entry which is preliminary data.</text>
</comment>
<dbReference type="InterPro" id="IPR004114">
    <property type="entry name" value="THUMP_dom"/>
</dbReference>
<proteinExistence type="predicted"/>
<dbReference type="SUPFAM" id="SSF53335">
    <property type="entry name" value="S-adenosyl-L-methionine-dependent methyltransferases"/>
    <property type="match status" value="1"/>
</dbReference>
<dbReference type="GO" id="GO:0070043">
    <property type="term" value="F:rRNA (guanine-N7-)-methyltransferase activity"/>
    <property type="evidence" value="ECO:0007669"/>
    <property type="project" value="TreeGrafter"/>
</dbReference>
<evidence type="ECO:0000256" key="2">
    <source>
        <dbReference type="ARBA" id="ARBA00022679"/>
    </source>
</evidence>
<dbReference type="PANTHER" id="PTHR47313">
    <property type="entry name" value="RIBOSOMAL RNA LARGE SUBUNIT METHYLTRANSFERASE K/L"/>
    <property type="match status" value="1"/>
</dbReference>
<dbReference type="PROSITE" id="PS01261">
    <property type="entry name" value="UPF0020"/>
    <property type="match status" value="1"/>
</dbReference>
<dbReference type="PROSITE" id="PS51165">
    <property type="entry name" value="THUMP"/>
    <property type="match status" value="1"/>
</dbReference>
<dbReference type="PANTHER" id="PTHR47313:SF1">
    <property type="entry name" value="RIBOSOMAL RNA LARGE SUBUNIT METHYLTRANSFERASE K_L"/>
    <property type="match status" value="1"/>
</dbReference>
<evidence type="ECO:0000313" key="5">
    <source>
        <dbReference type="EMBL" id="OIJ20081.1"/>
    </source>
</evidence>
<keyword evidence="1 5" id="KW-0489">Methyltransferase</keyword>
<keyword evidence="6" id="KW-1185">Reference proteome</keyword>
<organism evidence="5 6">
    <name type="scientific">Anaerobacillus alkalidiazotrophicus</name>
    <dbReference type="NCBI Taxonomy" id="472963"/>
    <lineage>
        <taxon>Bacteria</taxon>
        <taxon>Bacillati</taxon>
        <taxon>Bacillota</taxon>
        <taxon>Bacilli</taxon>
        <taxon>Bacillales</taxon>
        <taxon>Bacillaceae</taxon>
        <taxon>Anaerobacillus</taxon>
    </lineage>
</organism>
<evidence type="ECO:0000313" key="6">
    <source>
        <dbReference type="Proteomes" id="UP000180057"/>
    </source>
</evidence>
<dbReference type="Pfam" id="PF22020">
    <property type="entry name" value="RlmL_1st"/>
    <property type="match status" value="1"/>
</dbReference>
<dbReference type="Pfam" id="PF02926">
    <property type="entry name" value="THUMP"/>
    <property type="match status" value="1"/>
</dbReference>
<dbReference type="InterPro" id="IPR029063">
    <property type="entry name" value="SAM-dependent_MTases_sf"/>
</dbReference>
<accession>A0A1S2M5X7</accession>
<dbReference type="GO" id="GO:0003723">
    <property type="term" value="F:RNA binding"/>
    <property type="evidence" value="ECO:0007669"/>
    <property type="project" value="UniProtKB-UniRule"/>
</dbReference>
<feature type="domain" description="THUMP" evidence="4">
    <location>
        <begin position="45"/>
        <end position="155"/>
    </location>
</feature>
<dbReference type="Gene3D" id="3.40.50.150">
    <property type="entry name" value="Vaccinia Virus protein VP39"/>
    <property type="match status" value="1"/>
</dbReference>
<protein>
    <submittedName>
        <fullName evidence="5">RNA methyltransferase</fullName>
    </submittedName>
</protein>
<evidence type="ECO:0000259" key="4">
    <source>
        <dbReference type="PROSITE" id="PS51165"/>
    </source>
</evidence>
<dbReference type="InterPro" id="IPR054170">
    <property type="entry name" value="RlmL_1st"/>
</dbReference>
<dbReference type="RefSeq" id="WP_071389632.1">
    <property type="nucleotide sequence ID" value="NZ_MLQS01000016.1"/>
</dbReference>
<name>A0A1S2M5X7_9BACI</name>
<dbReference type="FunFam" id="3.30.2130.30:FF:000001">
    <property type="entry name" value="Ribosomal RNA large subunit methyltransferase K/L"/>
    <property type="match status" value="1"/>
</dbReference>
<dbReference type="Pfam" id="PF01170">
    <property type="entry name" value="UPF0020"/>
    <property type="match status" value="1"/>
</dbReference>
<dbReference type="InterPro" id="IPR053943">
    <property type="entry name" value="RlmKL-like_Mtase_CS"/>
</dbReference>